<evidence type="ECO:0000313" key="2">
    <source>
        <dbReference type="Proteomes" id="UP000054107"/>
    </source>
</evidence>
<proteinExistence type="predicted"/>
<sequence>MQTGLNKKRNISASELMSRKSTACIPDMVVSYADTDFGLMEAAKSTNNTKEFVEGGKKCPEMMNAMYVDKVQSFSGIENASQNLRLSVVETGV</sequence>
<name>A0A0B7N403_9FUNG</name>
<dbReference type="EMBL" id="LN728865">
    <property type="protein sequence ID" value="CEP13001.1"/>
    <property type="molecule type" value="Genomic_DNA"/>
</dbReference>
<evidence type="ECO:0000313" key="1">
    <source>
        <dbReference type="EMBL" id="CEP13001.1"/>
    </source>
</evidence>
<dbReference type="OrthoDB" id="2227978at2759"/>
<gene>
    <name evidence="1" type="primary">PARPA_07024.1 scaffold 25231</name>
</gene>
<reference evidence="1 2" key="1">
    <citation type="submission" date="2014-09" db="EMBL/GenBank/DDBJ databases">
        <authorList>
            <person name="Ellenberger Sabrina"/>
        </authorList>
    </citation>
    <scope>NUCLEOTIDE SEQUENCE [LARGE SCALE GENOMIC DNA]</scope>
    <source>
        <strain evidence="1 2">CBS 412.66</strain>
    </source>
</reference>
<keyword evidence="2" id="KW-1185">Reference proteome</keyword>
<protein>
    <submittedName>
        <fullName evidence="1">Uncharacterized protein</fullName>
    </submittedName>
</protein>
<dbReference type="Proteomes" id="UP000054107">
    <property type="component" value="Unassembled WGS sequence"/>
</dbReference>
<organism evidence="1 2">
    <name type="scientific">Parasitella parasitica</name>
    <dbReference type="NCBI Taxonomy" id="35722"/>
    <lineage>
        <taxon>Eukaryota</taxon>
        <taxon>Fungi</taxon>
        <taxon>Fungi incertae sedis</taxon>
        <taxon>Mucoromycota</taxon>
        <taxon>Mucoromycotina</taxon>
        <taxon>Mucoromycetes</taxon>
        <taxon>Mucorales</taxon>
        <taxon>Mucorineae</taxon>
        <taxon>Mucoraceae</taxon>
        <taxon>Parasitella</taxon>
    </lineage>
</organism>
<dbReference type="AlphaFoldDB" id="A0A0B7N403"/>
<accession>A0A0B7N403</accession>